<dbReference type="SUPFAM" id="SSF158791">
    <property type="entry name" value="MgtE N-terminal domain-like"/>
    <property type="match status" value="1"/>
</dbReference>
<feature type="chain" id="PRO_5004198057" evidence="2">
    <location>
        <begin position="29"/>
        <end position="201"/>
    </location>
</feature>
<keyword evidence="4" id="KW-1185">Reference proteome</keyword>
<sequence length="201" mass="21896">MMTQAFHPRWRCLALFLTVSLAAGTAQAVEARKPVQPDELPPQEVRVVGPKGEVITPPKPSTEVEAYCLSIADKAQDARYALEQKQLTELEAAVSEQIDELQAKREDYNAWLAERQRFLDDASKIVVDIYTNMDSVAAASQLAIVSRSDAASVLVRLKSRLASDILSEMEPKVAAEIASLIVAKTSAGSTQGAEQVAEKRT</sequence>
<reference evidence="3 4" key="1">
    <citation type="journal article" date="2008" name="Appl. Environ. Microbiol.">
        <title>Genomic insights into Mn(II) oxidation by the marine alphaproteobacterium Aurantimonas sp. strain SI85-9A1.</title>
        <authorList>
            <person name="Dick G.J."/>
            <person name="Podell S."/>
            <person name="Johnson H.A."/>
            <person name="Rivera-Espinoza Y."/>
            <person name="Bernier-Latmani R."/>
            <person name="McCarthy J.K."/>
            <person name="Torpey J.W."/>
            <person name="Clement B.G."/>
            <person name="Gaasterland T."/>
            <person name="Tebo B.M."/>
        </authorList>
    </citation>
    <scope>NUCLEOTIDE SEQUENCE [LARGE SCALE GENOMIC DNA]</scope>
    <source>
        <strain evidence="3 4">SI85-9A1</strain>
    </source>
</reference>
<evidence type="ECO:0000256" key="2">
    <source>
        <dbReference type="SAM" id="SignalP"/>
    </source>
</evidence>
<feature type="signal peptide" evidence="2">
    <location>
        <begin position="1"/>
        <end position="28"/>
    </location>
</feature>
<proteinExistence type="predicted"/>
<dbReference type="HOGENOM" id="CLU_117598_1_0_5"/>
<comment type="caution">
    <text evidence="3">The sequence shown here is derived from an EMBL/GenBank/DDBJ whole genome shotgun (WGS) entry which is preliminary data.</text>
</comment>
<dbReference type="Proteomes" id="UP000000321">
    <property type="component" value="Unassembled WGS sequence"/>
</dbReference>
<dbReference type="EMBL" id="AAPJ01000001">
    <property type="protein sequence ID" value="EAS51712.1"/>
    <property type="molecule type" value="Genomic_DNA"/>
</dbReference>
<accession>Q1YLL9</accession>
<protein>
    <submittedName>
        <fullName evidence="3">Uncharacterized protein</fullName>
    </submittedName>
</protein>
<organism evidence="3 4">
    <name type="scientific">Aurantimonas manganoxydans (strain ATCC BAA-1229 / DSM 21871 / SI85-9A1)</name>
    <dbReference type="NCBI Taxonomy" id="287752"/>
    <lineage>
        <taxon>Bacteria</taxon>
        <taxon>Pseudomonadati</taxon>
        <taxon>Pseudomonadota</taxon>
        <taxon>Alphaproteobacteria</taxon>
        <taxon>Hyphomicrobiales</taxon>
        <taxon>Aurantimonadaceae</taxon>
        <taxon>Aurantimonas</taxon>
    </lineage>
</organism>
<evidence type="ECO:0000313" key="3">
    <source>
        <dbReference type="EMBL" id="EAS51712.1"/>
    </source>
</evidence>
<keyword evidence="2" id="KW-0732">Signal</keyword>
<gene>
    <name evidence="3" type="ORF">SI859A1_02528</name>
</gene>
<evidence type="ECO:0000313" key="4">
    <source>
        <dbReference type="Proteomes" id="UP000000321"/>
    </source>
</evidence>
<keyword evidence="1" id="KW-0175">Coiled coil</keyword>
<feature type="coiled-coil region" evidence="1">
    <location>
        <begin position="80"/>
        <end position="107"/>
    </location>
</feature>
<evidence type="ECO:0000256" key="1">
    <source>
        <dbReference type="SAM" id="Coils"/>
    </source>
</evidence>
<dbReference type="AlphaFoldDB" id="Q1YLL9"/>
<dbReference type="BioCyc" id="AURANTIMONAS:SI859A1_02528-MONOMER"/>
<name>Q1YLL9_AURMS</name>